<dbReference type="RefSeq" id="WP_136573315.1">
    <property type="nucleotide sequence ID" value="NZ_STFG01000007.1"/>
</dbReference>
<feature type="signal peptide" evidence="1">
    <location>
        <begin position="1"/>
        <end position="27"/>
    </location>
</feature>
<keyword evidence="1" id="KW-0732">Signal</keyword>
<proteinExistence type="predicted"/>
<feature type="chain" id="PRO_5020764299" evidence="1">
    <location>
        <begin position="28"/>
        <end position="203"/>
    </location>
</feature>
<dbReference type="EMBL" id="STFG01000007">
    <property type="protein sequence ID" value="THU02007.1"/>
    <property type="molecule type" value="Genomic_DNA"/>
</dbReference>
<gene>
    <name evidence="2" type="ORF">E9531_08390</name>
</gene>
<evidence type="ECO:0000313" key="2">
    <source>
        <dbReference type="EMBL" id="THU02007.1"/>
    </source>
</evidence>
<dbReference type="Proteomes" id="UP000308917">
    <property type="component" value="Unassembled WGS sequence"/>
</dbReference>
<evidence type="ECO:0000256" key="1">
    <source>
        <dbReference type="SAM" id="SignalP"/>
    </source>
</evidence>
<evidence type="ECO:0000313" key="3">
    <source>
        <dbReference type="Proteomes" id="UP000308917"/>
    </source>
</evidence>
<dbReference type="Pfam" id="PF13689">
    <property type="entry name" value="DUF4154"/>
    <property type="match status" value="1"/>
</dbReference>
<protein>
    <submittedName>
        <fullName evidence="2">YfiR family protein</fullName>
    </submittedName>
</protein>
<dbReference type="InterPro" id="IPR025293">
    <property type="entry name" value="YfiR/HmsC-like"/>
</dbReference>
<comment type="caution">
    <text evidence="2">The sequence shown here is derived from an EMBL/GenBank/DDBJ whole genome shotgun (WGS) entry which is preliminary data.</text>
</comment>
<name>A0A4S8F4J5_9BURK</name>
<dbReference type="AlphaFoldDB" id="A0A4S8F4J5"/>
<dbReference type="OrthoDB" id="7355447at2"/>
<reference evidence="2 3" key="1">
    <citation type="journal article" date="2015" name="Antonie Van Leeuwenhoek">
        <title>Lampropedia puyangensis sp. nov., isolated from symptomatic bark of Populus ? euramericana canker and emended description of Lampropedia hyalina (Ehrenberg 1832) Lee et al. 2004.</title>
        <authorList>
            <person name="Li Y."/>
            <person name="Wang T."/>
            <person name="Piao C.G."/>
            <person name="Wang L.F."/>
            <person name="Tian G.Z."/>
            <person name="Zhu T.H."/>
            <person name="Guo M.W."/>
        </authorList>
    </citation>
    <scope>NUCLEOTIDE SEQUENCE [LARGE SCALE GENOMIC DNA]</scope>
    <source>
        <strain evidence="2 3">2-bin</strain>
    </source>
</reference>
<sequence>MRNRLLTFFASCFASMAICGISSSAFAQAQHPEKTHKGVAAQRPKTQIAPNILGLRRILQGVIEYSQWPTPLHTINLCVADHPLLLASLHQHPIHSHHSTVAVKSVRHTDDTLAITCSVLFIGQSTPEAVAIAWVTSLVEQPVFTIRENPPECSSGVMICLRTANTKQPTFEVNLDAVARSGIQLSPLILRLTNRKYLESVNL</sequence>
<organism evidence="2 3">
    <name type="scientific">Lampropedia puyangensis</name>
    <dbReference type="NCBI Taxonomy" id="1330072"/>
    <lineage>
        <taxon>Bacteria</taxon>
        <taxon>Pseudomonadati</taxon>
        <taxon>Pseudomonadota</taxon>
        <taxon>Betaproteobacteria</taxon>
        <taxon>Burkholderiales</taxon>
        <taxon>Comamonadaceae</taxon>
        <taxon>Lampropedia</taxon>
    </lineage>
</organism>
<keyword evidence="3" id="KW-1185">Reference proteome</keyword>
<accession>A0A4S8F4J5</accession>